<evidence type="ECO:0000313" key="4">
    <source>
        <dbReference type="Proteomes" id="UP000199473"/>
    </source>
</evidence>
<dbReference type="EMBL" id="FOSQ01000001">
    <property type="protein sequence ID" value="SFK28055.1"/>
    <property type="molecule type" value="Genomic_DNA"/>
</dbReference>
<evidence type="ECO:0000256" key="1">
    <source>
        <dbReference type="ARBA" id="ARBA00006987"/>
    </source>
</evidence>
<dbReference type="InterPro" id="IPR042100">
    <property type="entry name" value="Bug_dom1"/>
</dbReference>
<dbReference type="RefSeq" id="WP_175533747.1">
    <property type="nucleotide sequence ID" value="NZ_FOSQ01000001.1"/>
</dbReference>
<name>A0A1I3Y8A0_9PROT</name>
<dbReference type="CDD" id="cd13578">
    <property type="entry name" value="PBP2_Bug27"/>
    <property type="match status" value="1"/>
</dbReference>
<feature type="signal peptide" evidence="2">
    <location>
        <begin position="1"/>
        <end position="21"/>
    </location>
</feature>
<protein>
    <submittedName>
        <fullName evidence="3">Tripartite-type tricarboxylate transporter, receptor component TctC</fullName>
    </submittedName>
</protein>
<gene>
    <name evidence="3" type="ORF">SAMN02745775_1011059</name>
</gene>
<dbReference type="PANTHER" id="PTHR42928">
    <property type="entry name" value="TRICARBOXYLATE-BINDING PROTEIN"/>
    <property type="match status" value="1"/>
</dbReference>
<keyword evidence="4" id="KW-1185">Reference proteome</keyword>
<dbReference type="PANTHER" id="PTHR42928:SF5">
    <property type="entry name" value="BLR1237 PROTEIN"/>
    <property type="match status" value="1"/>
</dbReference>
<comment type="similarity">
    <text evidence="1">Belongs to the UPF0065 (bug) family.</text>
</comment>
<dbReference type="AlphaFoldDB" id="A0A1I3Y8A0"/>
<keyword evidence="3" id="KW-0675">Receptor</keyword>
<dbReference type="STRING" id="1123062.SAMN02745775_1011059"/>
<dbReference type="Gene3D" id="3.40.190.10">
    <property type="entry name" value="Periplasmic binding protein-like II"/>
    <property type="match status" value="1"/>
</dbReference>
<keyword evidence="2" id="KW-0732">Signal</keyword>
<reference evidence="3 4" key="1">
    <citation type="submission" date="2016-10" db="EMBL/GenBank/DDBJ databases">
        <authorList>
            <person name="de Groot N.N."/>
        </authorList>
    </citation>
    <scope>NUCLEOTIDE SEQUENCE [LARGE SCALE GENOMIC DNA]</scope>
    <source>
        <strain evidence="3 4">DSM 19981</strain>
    </source>
</reference>
<dbReference type="Gene3D" id="3.40.190.150">
    <property type="entry name" value="Bordetella uptake gene, domain 1"/>
    <property type="match status" value="1"/>
</dbReference>
<organism evidence="3 4">
    <name type="scientific">Falsiroseomonas stagni DSM 19981</name>
    <dbReference type="NCBI Taxonomy" id="1123062"/>
    <lineage>
        <taxon>Bacteria</taxon>
        <taxon>Pseudomonadati</taxon>
        <taxon>Pseudomonadota</taxon>
        <taxon>Alphaproteobacteria</taxon>
        <taxon>Acetobacterales</taxon>
        <taxon>Roseomonadaceae</taxon>
        <taxon>Falsiroseomonas</taxon>
    </lineage>
</organism>
<dbReference type="Pfam" id="PF03401">
    <property type="entry name" value="TctC"/>
    <property type="match status" value="1"/>
</dbReference>
<sequence>MIRRRTMLGAALALPAVAAQAQAPWPSRAIRLVVPFGVGGTADIFTRLVGQRLQENLGQAVVVENRTGAAGTIGTDHVAKSPPDGYSWIVCTNTQTANETLMPGRSYDLLRDFAPAASLNIMHHAVVVHPSLAVNSIAELIAFARANPGRLDFGSPGIGSGHHLAAEVFKAQAGIEMQHVPFRSSDQVRTAVVAGQVPLCFDPIPSMLETIRTGRVRCIGTTGPRPNPVLPGVGTVAQVLPGYEQSVWVGLLAPARTPPAILERMQAEVGRILADPAIQDQQARTGAQVMPMGVAEFAAFVRRDVEQHREWIRAARIEPV</sequence>
<dbReference type="PIRSF" id="PIRSF017082">
    <property type="entry name" value="YflP"/>
    <property type="match status" value="1"/>
</dbReference>
<accession>A0A1I3Y8A0</accession>
<dbReference type="InterPro" id="IPR005064">
    <property type="entry name" value="BUG"/>
</dbReference>
<dbReference type="Proteomes" id="UP000199473">
    <property type="component" value="Unassembled WGS sequence"/>
</dbReference>
<evidence type="ECO:0000256" key="2">
    <source>
        <dbReference type="SAM" id="SignalP"/>
    </source>
</evidence>
<evidence type="ECO:0000313" key="3">
    <source>
        <dbReference type="EMBL" id="SFK28055.1"/>
    </source>
</evidence>
<proteinExistence type="inferred from homology"/>
<feature type="chain" id="PRO_5011527054" evidence="2">
    <location>
        <begin position="22"/>
        <end position="320"/>
    </location>
</feature>
<dbReference type="SUPFAM" id="SSF53850">
    <property type="entry name" value="Periplasmic binding protein-like II"/>
    <property type="match status" value="1"/>
</dbReference>